<proteinExistence type="predicted"/>
<dbReference type="PANTHER" id="PTHR12621:SF7">
    <property type="entry name" value="CYSTEINE AND HISTIDINE-RICH DOMAIN-CONTAINING PROTEIN 1"/>
    <property type="match status" value="1"/>
</dbReference>
<dbReference type="OMA" id="FIKYCAY"/>
<evidence type="ECO:0000313" key="1">
    <source>
        <dbReference type="EMBL" id="CAK72096.1"/>
    </source>
</evidence>
<dbReference type="OrthoDB" id="317271at2759"/>
<dbReference type="KEGG" id="ptm:GSPATT00038713001"/>
<name>A0CMS9_PARTE</name>
<gene>
    <name evidence="1" type="ORF">GSPATT00038713001</name>
</gene>
<accession>A0CMS9</accession>
<evidence type="ECO:0000313" key="2">
    <source>
        <dbReference type="Proteomes" id="UP000000600"/>
    </source>
</evidence>
<protein>
    <submittedName>
        <fullName evidence="1">Uncharacterized protein</fullName>
    </submittedName>
</protein>
<dbReference type="HOGENOM" id="CLU_1172620_0_0_1"/>
<dbReference type="PANTHER" id="PTHR12621">
    <property type="entry name" value="CYSTEINE AND HISTIDINE-RICH DOMAIN CHORD -CONTAINING PROTEIN"/>
    <property type="match status" value="1"/>
</dbReference>
<keyword evidence="2" id="KW-1185">Reference proteome</keyword>
<dbReference type="RefSeq" id="XP_001439493.1">
    <property type="nucleotide sequence ID" value="XM_001439456.1"/>
</dbReference>
<dbReference type="Proteomes" id="UP000000600">
    <property type="component" value="Unassembled WGS sequence"/>
</dbReference>
<dbReference type="GeneID" id="5025277"/>
<sequence length="237" mass="27902">MLKQQETVIDDGILLSNNKQYVFLNNFQMTNLQIDNSFPSEIVNALSDVEYDFSSAGCYLFRIDNISIQEKVTLPQLGQVLASIGSIVQLIFFIKYCAYYYNNCLLENELHHDIITMYYPQFKGCRLNFLNLFKVNDKQINKFQLIDNLDDKYRNLLQKAKEKCRLDNILYEISRIQFFLQQQFGEQILYQSHQLGGKLINNQLEFQGNKETNRLSVKPVESIEVDYEPLELLLKQY</sequence>
<reference evidence="1 2" key="1">
    <citation type="journal article" date="2006" name="Nature">
        <title>Global trends of whole-genome duplications revealed by the ciliate Paramecium tetraurelia.</title>
        <authorList>
            <consortium name="Genoscope"/>
            <person name="Aury J.-M."/>
            <person name="Jaillon O."/>
            <person name="Duret L."/>
            <person name="Noel B."/>
            <person name="Jubin C."/>
            <person name="Porcel B.M."/>
            <person name="Segurens B."/>
            <person name="Daubin V."/>
            <person name="Anthouard V."/>
            <person name="Aiach N."/>
            <person name="Arnaiz O."/>
            <person name="Billaut A."/>
            <person name="Beisson J."/>
            <person name="Blanc I."/>
            <person name="Bouhouche K."/>
            <person name="Camara F."/>
            <person name="Duharcourt S."/>
            <person name="Guigo R."/>
            <person name="Gogendeau D."/>
            <person name="Katinka M."/>
            <person name="Keller A.-M."/>
            <person name="Kissmehl R."/>
            <person name="Klotz C."/>
            <person name="Koll F."/>
            <person name="Le Moue A."/>
            <person name="Lepere C."/>
            <person name="Malinsky S."/>
            <person name="Nowacki M."/>
            <person name="Nowak J.K."/>
            <person name="Plattner H."/>
            <person name="Poulain J."/>
            <person name="Ruiz F."/>
            <person name="Serrano V."/>
            <person name="Zagulski M."/>
            <person name="Dessen P."/>
            <person name="Betermier M."/>
            <person name="Weissenbach J."/>
            <person name="Scarpelli C."/>
            <person name="Schachter V."/>
            <person name="Sperling L."/>
            <person name="Meyer E."/>
            <person name="Cohen J."/>
            <person name="Wincker P."/>
        </authorList>
    </citation>
    <scope>NUCLEOTIDE SEQUENCE [LARGE SCALE GENOMIC DNA]</scope>
    <source>
        <strain evidence="1 2">Stock d4-2</strain>
    </source>
</reference>
<organism evidence="1 2">
    <name type="scientific">Paramecium tetraurelia</name>
    <dbReference type="NCBI Taxonomy" id="5888"/>
    <lineage>
        <taxon>Eukaryota</taxon>
        <taxon>Sar</taxon>
        <taxon>Alveolata</taxon>
        <taxon>Ciliophora</taxon>
        <taxon>Intramacronucleata</taxon>
        <taxon>Oligohymenophorea</taxon>
        <taxon>Peniculida</taxon>
        <taxon>Parameciidae</taxon>
        <taxon>Paramecium</taxon>
    </lineage>
</organism>
<dbReference type="AlphaFoldDB" id="A0CMS9"/>
<dbReference type="InParanoid" id="A0CMS9"/>
<dbReference type="EMBL" id="CT868109">
    <property type="protein sequence ID" value="CAK72096.1"/>
    <property type="molecule type" value="Genomic_DNA"/>
</dbReference>